<evidence type="ECO:0000259" key="1">
    <source>
        <dbReference type="PROSITE" id="PS50994"/>
    </source>
</evidence>
<comment type="caution">
    <text evidence="2">The sequence shown here is derived from an EMBL/GenBank/DDBJ whole genome shotgun (WGS) entry which is preliminary data.</text>
</comment>
<dbReference type="GO" id="GO:0003676">
    <property type="term" value="F:nucleic acid binding"/>
    <property type="evidence" value="ECO:0007669"/>
    <property type="project" value="InterPro"/>
</dbReference>
<feature type="domain" description="Integrase catalytic" evidence="1">
    <location>
        <begin position="507"/>
        <end position="672"/>
    </location>
</feature>
<dbReference type="InterPro" id="IPR021109">
    <property type="entry name" value="Peptidase_aspartic_dom_sf"/>
</dbReference>
<reference evidence="2" key="1">
    <citation type="journal article" date="2019" name="Sci. Rep.">
        <title>Draft genome of Tanacetum cinerariifolium, the natural source of mosquito coil.</title>
        <authorList>
            <person name="Yamashiro T."/>
            <person name="Shiraishi A."/>
            <person name="Satake H."/>
            <person name="Nakayama K."/>
        </authorList>
    </citation>
    <scope>NUCLEOTIDE SEQUENCE</scope>
</reference>
<organism evidence="2">
    <name type="scientific">Tanacetum cinerariifolium</name>
    <name type="common">Dalmatian daisy</name>
    <name type="synonym">Chrysanthemum cinerariifolium</name>
    <dbReference type="NCBI Taxonomy" id="118510"/>
    <lineage>
        <taxon>Eukaryota</taxon>
        <taxon>Viridiplantae</taxon>
        <taxon>Streptophyta</taxon>
        <taxon>Embryophyta</taxon>
        <taxon>Tracheophyta</taxon>
        <taxon>Spermatophyta</taxon>
        <taxon>Magnoliopsida</taxon>
        <taxon>eudicotyledons</taxon>
        <taxon>Gunneridae</taxon>
        <taxon>Pentapetalae</taxon>
        <taxon>asterids</taxon>
        <taxon>campanulids</taxon>
        <taxon>Asterales</taxon>
        <taxon>Asteraceae</taxon>
        <taxon>Asteroideae</taxon>
        <taxon>Anthemideae</taxon>
        <taxon>Anthemidinae</taxon>
        <taxon>Tanacetum</taxon>
    </lineage>
</organism>
<proteinExistence type="predicted"/>
<dbReference type="EMBL" id="BKCJ010006895">
    <property type="protein sequence ID" value="GEU74493.1"/>
    <property type="molecule type" value="Genomic_DNA"/>
</dbReference>
<accession>A0A6L2MKL9</accession>
<dbReference type="PANTHER" id="PTHR42648:SF21">
    <property type="entry name" value="CYSTEINE-RICH RLK (RECEPTOR-LIKE PROTEIN KINASE) 8"/>
    <property type="match status" value="1"/>
</dbReference>
<dbReference type="SUPFAM" id="SSF53098">
    <property type="entry name" value="Ribonuclease H-like"/>
    <property type="match status" value="1"/>
</dbReference>
<protein>
    <submittedName>
        <fullName evidence="2">Retrovirus-related Pol polyprotein from transposon TNT 1-94</fullName>
    </submittedName>
</protein>
<dbReference type="PROSITE" id="PS50994">
    <property type="entry name" value="INTEGRASE"/>
    <property type="match status" value="1"/>
</dbReference>
<dbReference type="Pfam" id="PF13976">
    <property type="entry name" value="gag_pre-integrs"/>
    <property type="match status" value="1"/>
</dbReference>
<dbReference type="Gene3D" id="2.40.70.10">
    <property type="entry name" value="Acid Proteases"/>
    <property type="match status" value="1"/>
</dbReference>
<dbReference type="PANTHER" id="PTHR42648">
    <property type="entry name" value="TRANSPOSASE, PUTATIVE-RELATED"/>
    <property type="match status" value="1"/>
</dbReference>
<dbReference type="Gene3D" id="3.30.420.10">
    <property type="entry name" value="Ribonuclease H-like superfamily/Ribonuclease H"/>
    <property type="match status" value="1"/>
</dbReference>
<dbReference type="InterPro" id="IPR025724">
    <property type="entry name" value="GAG-pre-integrase_dom"/>
</dbReference>
<dbReference type="InterPro" id="IPR036397">
    <property type="entry name" value="RNaseH_sf"/>
</dbReference>
<dbReference type="InterPro" id="IPR001584">
    <property type="entry name" value="Integrase_cat-core"/>
</dbReference>
<name>A0A6L2MKL9_TANCI</name>
<gene>
    <name evidence="2" type="ORF">Tci_046471</name>
</gene>
<dbReference type="InterPro" id="IPR000477">
    <property type="entry name" value="RT_dom"/>
</dbReference>
<dbReference type="InterPro" id="IPR012337">
    <property type="entry name" value="RNaseH-like_sf"/>
</dbReference>
<evidence type="ECO:0000313" key="2">
    <source>
        <dbReference type="EMBL" id="GEU74493.1"/>
    </source>
</evidence>
<dbReference type="InterPro" id="IPR039537">
    <property type="entry name" value="Retrotran_Ty1/copia-like"/>
</dbReference>
<sequence>MDDEPMWAADRVVASALGSAITIPETENEFTIKGNHLTLVKGNQFDGRIKTDPQKHTYKFLGMLDYGKFLKELVSNKHKLERISSAFLSDESSTMIQNKVPPNLAGLGKVGKFTFPMDFVILEMEEDSKVLLILGRHFLHTADAIIRVKQKTTQSWSCIDVVDEILEEDFDALLDEGSKILYSIELSEQNKDKLVFVLKRDKQAFAWKAIDILGECLLAYAMLLLLSKDVLAIFHDMIEESVEVFMDDFFIFENSFDNCLNNLDKMLQHCKDANLVLNWEKCHFMVKEGIVLGHKVSGAGLEVEKAKIDRAKVTAIKESKYLTSPSLDELIGKIKVHEMIIKKDSKTVKEKVEKKSLALKAKKESSDEECSTSRSKDKEYAMAVRDFKKFFKRIGQIYDNKCRVTFSKHDSEITKDGKVIARAIRKKGLYVMKLGNKPKDKICLATIDEKSMLWHRRLGHVNMRLIQSLASKELVRNLPKLMFHQHFYDASKIRKQAHASHKAKNIVSTTRCLELLYMDLFGPSIVWSYGGNRYTLVIVDDYYRFTWTRFCKDKTEAFDQFKIFSKKIQNQLGYTIVSIRTDHGKEFDNEVQFGEFCNANALVSCDGLGGYDWSDQAEEGPNYVLMALSSLSSDSKIVDNFKKWLGYKNYNAIPPPYTENFMPPTHDLSFTGLDEFANKHVAENYKSKSSEKETNAVRKNDDALIIEEWVSNNEEENVTQPKIEKKIVRPNIVKKVFVKPKQQEKTARKTVKQANNLPQCRGLFSQILLVNDRLYCNGFKHSCFVILIMSLDLTFSIDIIDEMLEEDFDALLDEGSKILYFIEGTVLKEKLFTEFDEFMEMTANENSKSKSDTEKPPFKKITFNIDYKIKTSLEEPPTDLELKPLLDKLEYVFLEKPLFSSCYCIISTF</sequence>
<dbReference type="GO" id="GO:0015074">
    <property type="term" value="P:DNA integration"/>
    <property type="evidence" value="ECO:0007669"/>
    <property type="project" value="InterPro"/>
</dbReference>
<dbReference type="InterPro" id="IPR043128">
    <property type="entry name" value="Rev_trsase/Diguanyl_cyclase"/>
</dbReference>
<dbReference type="Pfam" id="PF00078">
    <property type="entry name" value="RVT_1"/>
    <property type="match status" value="1"/>
</dbReference>
<dbReference type="InterPro" id="IPR043502">
    <property type="entry name" value="DNA/RNA_pol_sf"/>
</dbReference>
<dbReference type="AlphaFoldDB" id="A0A6L2MKL9"/>
<dbReference type="SUPFAM" id="SSF56672">
    <property type="entry name" value="DNA/RNA polymerases"/>
    <property type="match status" value="1"/>
</dbReference>
<dbReference type="Gene3D" id="3.30.70.270">
    <property type="match status" value="1"/>
</dbReference>